<keyword evidence="2" id="KW-0472">Membrane</keyword>
<dbReference type="GO" id="GO:0042910">
    <property type="term" value="F:xenobiotic transmembrane transporter activity"/>
    <property type="evidence" value="ECO:0007669"/>
    <property type="project" value="InterPro"/>
</dbReference>
<keyword evidence="2" id="KW-1133">Transmembrane helix</keyword>
<protein>
    <submittedName>
        <fullName evidence="3">Uncharacterized protein</fullName>
    </submittedName>
</protein>
<dbReference type="GO" id="GO:0015297">
    <property type="term" value="F:antiporter activity"/>
    <property type="evidence" value="ECO:0007669"/>
    <property type="project" value="InterPro"/>
</dbReference>
<name>A0AAD5NMX1_ACENE</name>
<evidence type="ECO:0000313" key="3">
    <source>
        <dbReference type="EMBL" id="KAI9169113.1"/>
    </source>
</evidence>
<dbReference type="Proteomes" id="UP001064489">
    <property type="component" value="Chromosome 7"/>
</dbReference>
<dbReference type="PANTHER" id="PTHR11206">
    <property type="entry name" value="MULTIDRUG RESISTANCE PROTEIN"/>
    <property type="match status" value="1"/>
</dbReference>
<dbReference type="EMBL" id="JAJSOW010000104">
    <property type="protein sequence ID" value="KAI9169113.1"/>
    <property type="molecule type" value="Genomic_DNA"/>
</dbReference>
<feature type="transmembrane region" description="Helical" evidence="2">
    <location>
        <begin position="29"/>
        <end position="50"/>
    </location>
</feature>
<dbReference type="InterPro" id="IPR002528">
    <property type="entry name" value="MATE_fam"/>
</dbReference>
<evidence type="ECO:0000256" key="1">
    <source>
        <dbReference type="ARBA" id="ARBA00010199"/>
    </source>
</evidence>
<comment type="similarity">
    <text evidence="1">Belongs to the multi antimicrobial extrusion (MATE) (TC 2.A.66.1) family.</text>
</comment>
<gene>
    <name evidence="3" type="ORF">LWI28_007143</name>
</gene>
<feature type="transmembrane region" description="Helical" evidence="2">
    <location>
        <begin position="155"/>
        <end position="177"/>
    </location>
</feature>
<dbReference type="AlphaFoldDB" id="A0AAD5NMX1"/>
<sequence length="229" mass="25166">MEEGLLVKKEELEEKSVKFGLYVEEVKRVGCIAAPMVAVNFLQVISTMMVGHLGELFLSSTAIATSFSAVTGFSLLFGMSTAMETLCGQGFGANQYQKIGIQFQTALFSLLLVCLPVTLLWVNMGKLLLFLGQDPSIASGIGYATLQPLFELNNVVGAIAIGIARGVYVNLLAYYVFRIPVAAILTRTLDWYTSWCFCADSSTLYHNKLSKLEKTDKARQRIFEDDGKT</sequence>
<accession>A0AAD5NMX1</accession>
<reference evidence="3" key="2">
    <citation type="submission" date="2023-02" db="EMBL/GenBank/DDBJ databases">
        <authorList>
            <person name="Swenson N.G."/>
            <person name="Wegrzyn J.L."/>
            <person name="Mcevoy S.L."/>
        </authorList>
    </citation>
    <scope>NUCLEOTIDE SEQUENCE</scope>
    <source>
        <strain evidence="3">91603</strain>
        <tissue evidence="3">Leaf</tissue>
    </source>
</reference>
<comment type="caution">
    <text evidence="3">The sequence shown here is derived from an EMBL/GenBank/DDBJ whole genome shotgun (WGS) entry which is preliminary data.</text>
</comment>
<feature type="transmembrane region" description="Helical" evidence="2">
    <location>
        <begin position="56"/>
        <end position="78"/>
    </location>
</feature>
<organism evidence="3 4">
    <name type="scientific">Acer negundo</name>
    <name type="common">Box elder</name>
    <dbReference type="NCBI Taxonomy" id="4023"/>
    <lineage>
        <taxon>Eukaryota</taxon>
        <taxon>Viridiplantae</taxon>
        <taxon>Streptophyta</taxon>
        <taxon>Embryophyta</taxon>
        <taxon>Tracheophyta</taxon>
        <taxon>Spermatophyta</taxon>
        <taxon>Magnoliopsida</taxon>
        <taxon>eudicotyledons</taxon>
        <taxon>Gunneridae</taxon>
        <taxon>Pentapetalae</taxon>
        <taxon>rosids</taxon>
        <taxon>malvids</taxon>
        <taxon>Sapindales</taxon>
        <taxon>Sapindaceae</taxon>
        <taxon>Hippocastanoideae</taxon>
        <taxon>Acereae</taxon>
        <taxon>Acer</taxon>
    </lineage>
</organism>
<keyword evidence="4" id="KW-1185">Reference proteome</keyword>
<dbReference type="Pfam" id="PF01554">
    <property type="entry name" value="MatE"/>
    <property type="match status" value="1"/>
</dbReference>
<evidence type="ECO:0000313" key="4">
    <source>
        <dbReference type="Proteomes" id="UP001064489"/>
    </source>
</evidence>
<evidence type="ECO:0000256" key="2">
    <source>
        <dbReference type="SAM" id="Phobius"/>
    </source>
</evidence>
<proteinExistence type="inferred from homology"/>
<dbReference type="GO" id="GO:0016020">
    <property type="term" value="C:membrane"/>
    <property type="evidence" value="ECO:0007669"/>
    <property type="project" value="InterPro"/>
</dbReference>
<reference evidence="3" key="1">
    <citation type="journal article" date="2022" name="Plant J.">
        <title>Strategies of tolerance reflected in two North American maple genomes.</title>
        <authorList>
            <person name="McEvoy S.L."/>
            <person name="Sezen U.U."/>
            <person name="Trouern-Trend A."/>
            <person name="McMahon S.M."/>
            <person name="Schaberg P.G."/>
            <person name="Yang J."/>
            <person name="Wegrzyn J.L."/>
            <person name="Swenson N.G."/>
        </authorList>
    </citation>
    <scope>NUCLEOTIDE SEQUENCE</scope>
    <source>
        <strain evidence="3">91603</strain>
    </source>
</reference>
<keyword evidence="2" id="KW-0812">Transmembrane</keyword>
<feature type="transmembrane region" description="Helical" evidence="2">
    <location>
        <begin position="99"/>
        <end position="122"/>
    </location>
</feature>